<dbReference type="InterPro" id="IPR058245">
    <property type="entry name" value="NreC/VraR/RcsB-like_REC"/>
</dbReference>
<dbReference type="EMBL" id="CM001475">
    <property type="protein sequence ID" value="EIC30362.1"/>
    <property type="molecule type" value="Genomic_DNA"/>
</dbReference>
<feature type="domain" description="HTH luxR-type" evidence="4">
    <location>
        <begin position="143"/>
        <end position="208"/>
    </location>
</feature>
<dbReference type="CDD" id="cd17535">
    <property type="entry name" value="REC_NarL-like"/>
    <property type="match status" value="1"/>
</dbReference>
<dbReference type="GO" id="GO:0003677">
    <property type="term" value="F:DNA binding"/>
    <property type="evidence" value="ECO:0007669"/>
    <property type="project" value="UniProtKB-KW"/>
</dbReference>
<dbReference type="InterPro" id="IPR001789">
    <property type="entry name" value="Sig_transdc_resp-reg_receiver"/>
</dbReference>
<feature type="modified residue" description="4-aspartylphosphate" evidence="3">
    <location>
        <position position="55"/>
    </location>
</feature>
<dbReference type="InterPro" id="IPR011006">
    <property type="entry name" value="CheY-like_superfamily"/>
</dbReference>
<feature type="domain" description="Response regulatory" evidence="5">
    <location>
        <begin position="4"/>
        <end position="120"/>
    </location>
</feature>
<sequence>MKIRVLLVDDHAVVRAGFRLLLASVEAIEVVAEASRCEEACKLYDDFRPDVVVMDLSMPGIGGLEGIRRITARDPEAKILVFSIHDEKVYVERALAAGAKGYITKSSAPEMLITAVQAIAGGEDYIEAGLKASDAFRAGQPDYQALLAALSPKEFDVFRLLAKGLTTHEAADELCLGVKTVANYSTQIKAKLKVNTVAELARLAIDLKIL</sequence>
<dbReference type="PROSITE" id="PS50043">
    <property type="entry name" value="HTH_LUXR_2"/>
    <property type="match status" value="1"/>
</dbReference>
<dbReference type="SUPFAM" id="SSF46894">
    <property type="entry name" value="C-terminal effector domain of the bipartite response regulators"/>
    <property type="match status" value="1"/>
</dbReference>
<accession>H8GJK2</accession>
<keyword evidence="2 6" id="KW-0238">DNA-binding</keyword>
<dbReference type="Pfam" id="PF00072">
    <property type="entry name" value="Response_reg"/>
    <property type="match status" value="1"/>
</dbReference>
<dbReference type="Pfam" id="PF00196">
    <property type="entry name" value="GerE"/>
    <property type="match status" value="1"/>
</dbReference>
<evidence type="ECO:0000256" key="1">
    <source>
        <dbReference type="ARBA" id="ARBA00022553"/>
    </source>
</evidence>
<dbReference type="GO" id="GO:0000160">
    <property type="term" value="P:phosphorelay signal transduction system"/>
    <property type="evidence" value="ECO:0007669"/>
    <property type="project" value="InterPro"/>
</dbReference>
<dbReference type="AlphaFoldDB" id="H8GJK2"/>
<evidence type="ECO:0000313" key="7">
    <source>
        <dbReference type="Proteomes" id="UP000005090"/>
    </source>
</evidence>
<protein>
    <submittedName>
        <fullName evidence="6">Response regulator containing a CheY-like receiver domain and an HTH DNA-binding domain</fullName>
    </submittedName>
</protein>
<dbReference type="RefSeq" id="WP_005372938.1">
    <property type="nucleotide sequence ID" value="NZ_CM001475.1"/>
</dbReference>
<dbReference type="HOGENOM" id="CLU_000445_90_1_6"/>
<dbReference type="Gene3D" id="3.40.50.2300">
    <property type="match status" value="1"/>
</dbReference>
<gene>
    <name evidence="6" type="ORF">Metal_2651</name>
</gene>
<evidence type="ECO:0000259" key="5">
    <source>
        <dbReference type="PROSITE" id="PS50110"/>
    </source>
</evidence>
<organism evidence="6 7">
    <name type="scientific">Methylomicrobium album BG8</name>
    <dbReference type="NCBI Taxonomy" id="686340"/>
    <lineage>
        <taxon>Bacteria</taxon>
        <taxon>Pseudomonadati</taxon>
        <taxon>Pseudomonadota</taxon>
        <taxon>Gammaproteobacteria</taxon>
        <taxon>Methylococcales</taxon>
        <taxon>Methylococcaceae</taxon>
        <taxon>Methylomicrobium</taxon>
    </lineage>
</organism>
<evidence type="ECO:0000256" key="2">
    <source>
        <dbReference type="ARBA" id="ARBA00023125"/>
    </source>
</evidence>
<dbReference type="PROSITE" id="PS50110">
    <property type="entry name" value="RESPONSE_REGULATORY"/>
    <property type="match status" value="1"/>
</dbReference>
<dbReference type="PRINTS" id="PR00038">
    <property type="entry name" value="HTHLUXR"/>
</dbReference>
<dbReference type="InterPro" id="IPR000792">
    <property type="entry name" value="Tscrpt_reg_LuxR_C"/>
</dbReference>
<evidence type="ECO:0000256" key="3">
    <source>
        <dbReference type="PROSITE-ProRule" id="PRU00169"/>
    </source>
</evidence>
<dbReference type="SUPFAM" id="SSF52172">
    <property type="entry name" value="CheY-like"/>
    <property type="match status" value="1"/>
</dbReference>
<dbReference type="PANTHER" id="PTHR43214:SF43">
    <property type="entry name" value="TWO-COMPONENT RESPONSE REGULATOR"/>
    <property type="match status" value="1"/>
</dbReference>
<dbReference type="SMART" id="SM00448">
    <property type="entry name" value="REC"/>
    <property type="match status" value="1"/>
</dbReference>
<name>H8GJK2_METAL</name>
<proteinExistence type="predicted"/>
<dbReference type="STRING" id="686340.Metal_2651"/>
<dbReference type="PANTHER" id="PTHR43214">
    <property type="entry name" value="TWO-COMPONENT RESPONSE REGULATOR"/>
    <property type="match status" value="1"/>
</dbReference>
<dbReference type="InterPro" id="IPR039420">
    <property type="entry name" value="WalR-like"/>
</dbReference>
<keyword evidence="1 3" id="KW-0597">Phosphoprotein</keyword>
<dbReference type="Proteomes" id="UP000005090">
    <property type="component" value="Chromosome"/>
</dbReference>
<dbReference type="GO" id="GO:0006355">
    <property type="term" value="P:regulation of DNA-templated transcription"/>
    <property type="evidence" value="ECO:0007669"/>
    <property type="project" value="InterPro"/>
</dbReference>
<dbReference type="eggNOG" id="COG2197">
    <property type="taxonomic scope" value="Bacteria"/>
</dbReference>
<evidence type="ECO:0000313" key="6">
    <source>
        <dbReference type="EMBL" id="EIC30362.1"/>
    </source>
</evidence>
<keyword evidence="7" id="KW-1185">Reference proteome</keyword>
<reference evidence="6 7" key="1">
    <citation type="journal article" date="2013" name="Genome Announc.">
        <title>Genome Sequence of the Obligate Gammaproteobacterial Methanotroph Methylomicrobium album Strain BG8.</title>
        <authorList>
            <person name="Kits K.D."/>
            <person name="Kalyuzhnaya M.G."/>
            <person name="Klotz M.G."/>
            <person name="Jetten M.S."/>
            <person name="Op den Camp H.J."/>
            <person name="Vuilleumier S."/>
            <person name="Bringel F."/>
            <person name="Dispirito A.A."/>
            <person name="Murrell J.C."/>
            <person name="Bruce D."/>
            <person name="Cheng J.F."/>
            <person name="Copeland A."/>
            <person name="Goodwin L."/>
            <person name="Hauser L."/>
            <person name="Lajus A."/>
            <person name="Land M.L."/>
            <person name="Lapidus A."/>
            <person name="Lucas S."/>
            <person name="Medigue C."/>
            <person name="Pitluck S."/>
            <person name="Woyke T."/>
            <person name="Zeytun A."/>
            <person name="Stein L.Y."/>
        </authorList>
    </citation>
    <scope>NUCLEOTIDE SEQUENCE [LARGE SCALE GENOMIC DNA]</scope>
    <source>
        <strain evidence="6 7">BG8</strain>
    </source>
</reference>
<dbReference type="SMART" id="SM00421">
    <property type="entry name" value="HTH_LUXR"/>
    <property type="match status" value="1"/>
</dbReference>
<evidence type="ECO:0000259" key="4">
    <source>
        <dbReference type="PROSITE" id="PS50043"/>
    </source>
</evidence>
<dbReference type="InterPro" id="IPR016032">
    <property type="entry name" value="Sig_transdc_resp-reg_C-effctor"/>
</dbReference>
<dbReference type="CDD" id="cd06170">
    <property type="entry name" value="LuxR_C_like"/>
    <property type="match status" value="1"/>
</dbReference>